<dbReference type="EMBL" id="JACTNZ010000004">
    <property type="protein sequence ID" value="KAG5552663.1"/>
    <property type="molecule type" value="Genomic_DNA"/>
</dbReference>
<dbReference type="Proteomes" id="UP000823749">
    <property type="component" value="Chromosome 6"/>
</dbReference>
<dbReference type="Proteomes" id="UP000823749">
    <property type="component" value="Chromosome 4"/>
</dbReference>
<evidence type="ECO:0000256" key="1">
    <source>
        <dbReference type="SAM" id="MobiDB-lite"/>
    </source>
</evidence>
<feature type="region of interest" description="Disordered" evidence="1">
    <location>
        <begin position="59"/>
        <end position="92"/>
    </location>
</feature>
<dbReference type="EMBL" id="JACTNZ010000006">
    <property type="protein sequence ID" value="KAG5544850.1"/>
    <property type="molecule type" value="Genomic_DNA"/>
</dbReference>
<keyword evidence="5" id="KW-1185">Reference proteome</keyword>
<evidence type="ECO:0000313" key="5">
    <source>
        <dbReference type="Proteomes" id="UP000823749"/>
    </source>
</evidence>
<name>A0AAV6JXE6_9ERIC</name>
<protein>
    <submittedName>
        <fullName evidence="2">Uncharacterized protein</fullName>
    </submittedName>
</protein>
<reference evidence="2 5" key="1">
    <citation type="submission" date="2020-08" db="EMBL/GenBank/DDBJ databases">
        <title>Plant Genome Project.</title>
        <authorList>
            <person name="Zhang R.-G."/>
        </authorList>
    </citation>
    <scope>NUCLEOTIDE SEQUENCE [LARGE SCALE GENOMIC DNA]</scope>
    <source>
        <strain evidence="2">WSP0</strain>
        <tissue evidence="2">Leaf</tissue>
    </source>
</reference>
<organism evidence="2 5">
    <name type="scientific">Rhododendron griersonianum</name>
    <dbReference type="NCBI Taxonomy" id="479676"/>
    <lineage>
        <taxon>Eukaryota</taxon>
        <taxon>Viridiplantae</taxon>
        <taxon>Streptophyta</taxon>
        <taxon>Embryophyta</taxon>
        <taxon>Tracheophyta</taxon>
        <taxon>Spermatophyta</taxon>
        <taxon>Magnoliopsida</taxon>
        <taxon>eudicotyledons</taxon>
        <taxon>Gunneridae</taxon>
        <taxon>Pentapetalae</taxon>
        <taxon>asterids</taxon>
        <taxon>Ericales</taxon>
        <taxon>Ericaceae</taxon>
        <taxon>Ericoideae</taxon>
        <taxon>Rhodoreae</taxon>
        <taxon>Rhododendron</taxon>
    </lineage>
</organism>
<dbReference type="EMBL" id="JACTNZ010000006">
    <property type="protein sequence ID" value="KAG5545977.1"/>
    <property type="molecule type" value="Genomic_DNA"/>
</dbReference>
<gene>
    <name evidence="4" type="ORF">RHGRI_010682</name>
    <name evidence="2" type="ORF">RHGRI_017344</name>
    <name evidence="3" type="ORF">RHGRI_018219</name>
</gene>
<dbReference type="AlphaFoldDB" id="A0AAV6JXE6"/>
<evidence type="ECO:0000313" key="3">
    <source>
        <dbReference type="EMBL" id="KAG5545977.1"/>
    </source>
</evidence>
<evidence type="ECO:0000313" key="2">
    <source>
        <dbReference type="EMBL" id="KAG5544850.1"/>
    </source>
</evidence>
<evidence type="ECO:0000313" key="4">
    <source>
        <dbReference type="EMBL" id="KAG5552663.1"/>
    </source>
</evidence>
<comment type="caution">
    <text evidence="2">The sequence shown here is derived from an EMBL/GenBank/DDBJ whole genome shotgun (WGS) entry which is preliminary data.</text>
</comment>
<proteinExistence type="predicted"/>
<accession>A0AAV6JXE6</accession>
<sequence>MELKQRLGDPSQLIGAQQQKIVAAPKKSLAVAQPSAAAQSKPLPPYRAGYRTWIDDVRRDTKTTGKDPPVATTLRSTVIGDGGTGEKGDGGGRLRLSLGNDLNIERACEDKMVKISCKRV</sequence>